<dbReference type="Proteomes" id="UP000033633">
    <property type="component" value="Unassembled WGS sequence"/>
</dbReference>
<dbReference type="EMBL" id="JWYV01000019">
    <property type="protein sequence ID" value="KKC98478.1"/>
    <property type="molecule type" value="Genomic_DNA"/>
</dbReference>
<dbReference type="SUPFAM" id="SSF51430">
    <property type="entry name" value="NAD(P)-linked oxidoreductase"/>
    <property type="match status" value="1"/>
</dbReference>
<feature type="domain" description="NADP-dependent oxidoreductase" evidence="2">
    <location>
        <begin position="14"/>
        <end position="307"/>
    </location>
</feature>
<dbReference type="STRING" id="265726.KY46_17980"/>
<dbReference type="InterPro" id="IPR036812">
    <property type="entry name" value="NAD(P)_OxRdtase_dom_sf"/>
</dbReference>
<keyword evidence="1" id="KW-0560">Oxidoreductase</keyword>
<dbReference type="PATRIC" id="fig|265726.11.peg.1878"/>
<dbReference type="GO" id="GO:0016491">
    <property type="term" value="F:oxidoreductase activity"/>
    <property type="evidence" value="ECO:0007669"/>
    <property type="project" value="UniProtKB-KW"/>
</dbReference>
<dbReference type="InterPro" id="IPR050791">
    <property type="entry name" value="Aldo-Keto_reductase"/>
</dbReference>
<organism evidence="3 4">
    <name type="scientific">Photobacterium halotolerans</name>
    <dbReference type="NCBI Taxonomy" id="265726"/>
    <lineage>
        <taxon>Bacteria</taxon>
        <taxon>Pseudomonadati</taxon>
        <taxon>Pseudomonadota</taxon>
        <taxon>Gammaproteobacteria</taxon>
        <taxon>Vibrionales</taxon>
        <taxon>Vibrionaceae</taxon>
        <taxon>Photobacterium</taxon>
    </lineage>
</organism>
<dbReference type="PANTHER" id="PTHR43625:SF40">
    <property type="entry name" value="ALDO-KETO REDUCTASE YAKC [NADP(+)]"/>
    <property type="match status" value="1"/>
</dbReference>
<dbReference type="Pfam" id="PF00248">
    <property type="entry name" value="Aldo_ket_red"/>
    <property type="match status" value="1"/>
</dbReference>
<evidence type="ECO:0000313" key="3">
    <source>
        <dbReference type="EMBL" id="KKC98478.1"/>
    </source>
</evidence>
<evidence type="ECO:0000259" key="2">
    <source>
        <dbReference type="Pfam" id="PF00248"/>
    </source>
</evidence>
<dbReference type="OrthoDB" id="9772407at2"/>
<dbReference type="PANTHER" id="PTHR43625">
    <property type="entry name" value="AFLATOXIN B1 ALDEHYDE REDUCTASE"/>
    <property type="match status" value="1"/>
</dbReference>
<dbReference type="GO" id="GO:0005737">
    <property type="term" value="C:cytoplasm"/>
    <property type="evidence" value="ECO:0007669"/>
    <property type="project" value="TreeGrafter"/>
</dbReference>
<proteinExistence type="predicted"/>
<sequence>MRTITLHEDIAIHPIGLGCMGMSEFYGQKDDHRSLAVMHSAVELGVNMFDTADLYGDGHNESLIGQFLRQSSQRPFIATKCGIVRHPEILPDGNFRRSYNGQKEYIISACEKSLKRLGVETIDLYYLHRRDPDTPIEESVDAMATLVQQGKIRAIGLSEVTADEIHRANQVHPIACVQSEYSLWSRQAEQNVLAACRANQTRFIAFSPLGRGLVKSDIALESGDFRQNIPRFDAHHLNQNEPLFQLLSDVAERNKMTTAQVCLSWLLAQGDDIAAIPGTRHLTYLKQNVAAAQHPLSEADLSLLDHHFQPNNISGDKYLTPA</sequence>
<evidence type="ECO:0000256" key="1">
    <source>
        <dbReference type="ARBA" id="ARBA00023002"/>
    </source>
</evidence>
<dbReference type="InterPro" id="IPR023210">
    <property type="entry name" value="NADP_OxRdtase_dom"/>
</dbReference>
<evidence type="ECO:0000313" key="4">
    <source>
        <dbReference type="Proteomes" id="UP000033633"/>
    </source>
</evidence>
<gene>
    <name evidence="3" type="ORF">KY46_17980</name>
</gene>
<dbReference type="RefSeq" id="WP_046221999.1">
    <property type="nucleotide sequence ID" value="NZ_JWYV01000019.1"/>
</dbReference>
<dbReference type="InterPro" id="IPR020471">
    <property type="entry name" value="AKR"/>
</dbReference>
<comment type="caution">
    <text evidence="3">The sequence shown here is derived from an EMBL/GenBank/DDBJ whole genome shotgun (WGS) entry which is preliminary data.</text>
</comment>
<protein>
    <recommendedName>
        <fullName evidence="2">NADP-dependent oxidoreductase domain-containing protein</fullName>
    </recommendedName>
</protein>
<keyword evidence="4" id="KW-1185">Reference proteome</keyword>
<name>A0A0F5V8M0_9GAMM</name>
<accession>A0A0F5V8M0</accession>
<dbReference type="Gene3D" id="3.20.20.100">
    <property type="entry name" value="NADP-dependent oxidoreductase domain"/>
    <property type="match status" value="1"/>
</dbReference>
<dbReference type="PRINTS" id="PR00069">
    <property type="entry name" value="ALDKETRDTASE"/>
</dbReference>
<dbReference type="AlphaFoldDB" id="A0A0F5V8M0"/>
<reference evidence="3 4" key="1">
    <citation type="submission" date="2014-12" db="EMBL/GenBank/DDBJ databases">
        <title>Mercury Reductase activity and rhizosphere competence traits in the genome of root associated Photobacterium halotolerans MELD1.</title>
        <authorList>
            <person name="Mathew D.C."/>
            <person name="Huang C.-C."/>
        </authorList>
    </citation>
    <scope>NUCLEOTIDE SEQUENCE [LARGE SCALE GENOMIC DNA]</scope>
    <source>
        <strain evidence="3 4">MELD1</strain>
    </source>
</reference>